<dbReference type="Proteomes" id="UP000501849">
    <property type="component" value="Chromosome"/>
</dbReference>
<reference evidence="2 3" key="1">
    <citation type="submission" date="2019-04" db="EMBL/GenBank/DDBJ databases">
        <title>Draft, Whole-Genome Sequence of the Anthracene-degrading Mycobacterium frederiksbergense LB501T, Isolated from a Polycyclic Aromatic Hydrocarbon (PAH)-Contaminated Soil.</title>
        <authorList>
            <person name="Augelletti F."/>
        </authorList>
    </citation>
    <scope>NUCLEOTIDE SEQUENCE [LARGE SCALE GENOMIC DNA]</scope>
    <source>
        <strain evidence="2 3">LB 501T</strain>
    </source>
</reference>
<name>A0A6H0S9K0_9MYCO</name>
<accession>A0A6H0S9K0</accession>
<organism evidence="2 3">
    <name type="scientific">Mycolicibacterium frederiksbergense</name>
    <dbReference type="NCBI Taxonomy" id="117567"/>
    <lineage>
        <taxon>Bacteria</taxon>
        <taxon>Bacillati</taxon>
        <taxon>Actinomycetota</taxon>
        <taxon>Actinomycetes</taxon>
        <taxon>Mycobacteriales</taxon>
        <taxon>Mycobacteriaceae</taxon>
        <taxon>Mycolicibacterium</taxon>
    </lineage>
</organism>
<dbReference type="EMBL" id="CP038799">
    <property type="protein sequence ID" value="QIV84193.1"/>
    <property type="molecule type" value="Genomic_DNA"/>
</dbReference>
<keyword evidence="1" id="KW-0472">Membrane</keyword>
<evidence type="ECO:0008006" key="4">
    <source>
        <dbReference type="Google" id="ProtNLM"/>
    </source>
</evidence>
<keyword evidence="3" id="KW-1185">Reference proteome</keyword>
<evidence type="ECO:0000256" key="1">
    <source>
        <dbReference type="SAM" id="Phobius"/>
    </source>
</evidence>
<keyword evidence="1" id="KW-0812">Transmembrane</keyword>
<keyword evidence="1" id="KW-1133">Transmembrane helix</keyword>
<feature type="transmembrane region" description="Helical" evidence="1">
    <location>
        <begin position="55"/>
        <end position="79"/>
    </location>
</feature>
<gene>
    <name evidence="2" type="ORF">EXE63_27420</name>
</gene>
<dbReference type="KEGG" id="mfre:EXE63_27420"/>
<evidence type="ECO:0000313" key="2">
    <source>
        <dbReference type="EMBL" id="QIV84193.1"/>
    </source>
</evidence>
<sequence>MTPFLRVTDRLLTAVAALLLLAGSAWVLGYGLDVAFARTAAARIDAAAVGRAPDWQWWSVALGAGGAIAVLIGLWLLLLHLRPRSVRAMDTEHVGAVDLARVADAAAADLARHPAVQSAKAATRTASGRPTVRITTDVPPTTTAAQVRRLARHCAQDVRRAADTDIEFQLLVRPVPAATSRPKPA</sequence>
<proteinExistence type="predicted"/>
<evidence type="ECO:0000313" key="3">
    <source>
        <dbReference type="Proteomes" id="UP000501849"/>
    </source>
</evidence>
<protein>
    <recommendedName>
        <fullName evidence="4">Alkaline shock response membrane anchor protein AmaP</fullName>
    </recommendedName>
</protein>
<dbReference type="RefSeq" id="WP_168144541.1">
    <property type="nucleotide sequence ID" value="NZ_CP038799.1"/>
</dbReference>
<dbReference type="AlphaFoldDB" id="A0A6H0S9K0"/>